<organism evidence="3 4">
    <name type="scientific">Thiothrix unzii</name>
    <dbReference type="NCBI Taxonomy" id="111769"/>
    <lineage>
        <taxon>Bacteria</taxon>
        <taxon>Pseudomonadati</taxon>
        <taxon>Pseudomonadota</taxon>
        <taxon>Gammaproteobacteria</taxon>
        <taxon>Thiotrichales</taxon>
        <taxon>Thiotrichaceae</taxon>
        <taxon>Thiothrix</taxon>
    </lineage>
</organism>
<dbReference type="KEGG" id="tun:J9260_11555"/>
<evidence type="ECO:0000256" key="2">
    <source>
        <dbReference type="SAM" id="SignalP"/>
    </source>
</evidence>
<dbReference type="InterPro" id="IPR036909">
    <property type="entry name" value="Cyt_c-like_dom_sf"/>
</dbReference>
<gene>
    <name evidence="3" type="ORF">J9260_11555</name>
</gene>
<feature type="compositionally biased region" description="Low complexity" evidence="1">
    <location>
        <begin position="21"/>
        <end position="36"/>
    </location>
</feature>
<evidence type="ECO:0000256" key="1">
    <source>
        <dbReference type="SAM" id="MobiDB-lite"/>
    </source>
</evidence>
<accession>A0A975F789</accession>
<evidence type="ECO:0000313" key="4">
    <source>
        <dbReference type="Proteomes" id="UP000672009"/>
    </source>
</evidence>
<name>A0A975F789_9GAMM</name>
<dbReference type="RefSeq" id="WP_210217912.1">
    <property type="nucleotide sequence ID" value="NZ_CP072793.1"/>
</dbReference>
<keyword evidence="4" id="KW-1185">Reference proteome</keyword>
<feature type="region of interest" description="Disordered" evidence="1">
    <location>
        <begin position="21"/>
        <end position="41"/>
    </location>
</feature>
<dbReference type="Gene3D" id="1.10.760.10">
    <property type="entry name" value="Cytochrome c-like domain"/>
    <property type="match status" value="1"/>
</dbReference>
<protein>
    <submittedName>
        <fullName evidence="3">Cytochrome c</fullName>
    </submittedName>
</protein>
<evidence type="ECO:0000313" key="3">
    <source>
        <dbReference type="EMBL" id="QTR52363.1"/>
    </source>
</evidence>
<reference evidence="3" key="1">
    <citation type="submission" date="2021-04" db="EMBL/GenBank/DDBJ databases">
        <title>Genomics, taxonomy and metabolism of representatives of sulfur bacteria of the genus Thiothrix: Thiothrix fructosivorans QT, Thiothrix unzii A1T and three new species, Thiothrix subterranea sp. nov., Thiothrix litoralis sp. nov. and 'Candidatus Thiothrix anitrata' sp. nov.</title>
        <authorList>
            <person name="Ravin N.V."/>
            <person name="Smolyakov D."/>
            <person name="Rudenko T.S."/>
            <person name="Mardanov A.V."/>
            <person name="Beletsky A.V."/>
            <person name="Markov N.D."/>
            <person name="Fomenkov A.I."/>
            <person name="Roberts R.J."/>
            <person name="Karnachuk O.V."/>
            <person name="Novikov A."/>
            <person name="Grabovich M.Y."/>
        </authorList>
    </citation>
    <scope>NUCLEOTIDE SEQUENCE</scope>
    <source>
        <strain evidence="3">A1</strain>
    </source>
</reference>
<sequence length="111" mass="11960">MPKVFLLALCAATLTLTACGEKQPAATSPNAPPSATMQPVSDLSGKALHDANCISCHDSAVYTRAERKVQDLSALGAQVRRCNANLGTQLFDEDLDKIVVYLNDSFYKFPK</sequence>
<dbReference type="EMBL" id="CP072793">
    <property type="protein sequence ID" value="QTR52363.1"/>
    <property type="molecule type" value="Genomic_DNA"/>
</dbReference>
<dbReference type="AlphaFoldDB" id="A0A975F789"/>
<dbReference type="Proteomes" id="UP000672009">
    <property type="component" value="Chromosome"/>
</dbReference>
<feature type="chain" id="PRO_5037698784" evidence="2">
    <location>
        <begin position="19"/>
        <end position="111"/>
    </location>
</feature>
<proteinExistence type="predicted"/>
<keyword evidence="2" id="KW-0732">Signal</keyword>
<dbReference type="GO" id="GO:0020037">
    <property type="term" value="F:heme binding"/>
    <property type="evidence" value="ECO:0007669"/>
    <property type="project" value="InterPro"/>
</dbReference>
<dbReference type="PROSITE" id="PS51257">
    <property type="entry name" value="PROKAR_LIPOPROTEIN"/>
    <property type="match status" value="1"/>
</dbReference>
<dbReference type="SUPFAM" id="SSF46626">
    <property type="entry name" value="Cytochrome c"/>
    <property type="match status" value="1"/>
</dbReference>
<feature type="signal peptide" evidence="2">
    <location>
        <begin position="1"/>
        <end position="18"/>
    </location>
</feature>
<dbReference type="GO" id="GO:0009055">
    <property type="term" value="F:electron transfer activity"/>
    <property type="evidence" value="ECO:0007669"/>
    <property type="project" value="InterPro"/>
</dbReference>